<dbReference type="EMBL" id="JAFREP010000006">
    <property type="protein sequence ID" value="MBO1318670.1"/>
    <property type="molecule type" value="Genomic_DNA"/>
</dbReference>
<sequence length="44" mass="5299">MIKLPVIKLYKWLSKLRNPQKHDAGEKELGSILDLYERNYIRLD</sequence>
<comment type="caution">
    <text evidence="1">The sequence shown here is derived from an EMBL/GenBank/DDBJ whole genome shotgun (WGS) entry which is preliminary data.</text>
</comment>
<reference evidence="1" key="1">
    <citation type="submission" date="2021-03" db="EMBL/GenBank/DDBJ databases">
        <authorList>
            <person name="Wang G."/>
        </authorList>
    </citation>
    <scope>NUCLEOTIDE SEQUENCE</scope>
    <source>
        <strain evidence="1">KCTC 12899</strain>
    </source>
</reference>
<evidence type="ECO:0000313" key="1">
    <source>
        <dbReference type="EMBL" id="MBO1317363.1"/>
    </source>
</evidence>
<keyword evidence="3" id="KW-1185">Reference proteome</keyword>
<proteinExistence type="predicted"/>
<gene>
    <name evidence="1" type="ORF">J3U88_02740</name>
    <name evidence="2" type="ORF">J3U88_09380</name>
</gene>
<dbReference type="AlphaFoldDB" id="A0A8J7QE03"/>
<protein>
    <submittedName>
        <fullName evidence="1">MdtC domain protein</fullName>
    </submittedName>
</protein>
<dbReference type="Proteomes" id="UP000664417">
    <property type="component" value="Unassembled WGS sequence"/>
</dbReference>
<organism evidence="1 3">
    <name type="scientific">Acanthopleuribacter pedis</name>
    <dbReference type="NCBI Taxonomy" id="442870"/>
    <lineage>
        <taxon>Bacteria</taxon>
        <taxon>Pseudomonadati</taxon>
        <taxon>Acidobacteriota</taxon>
        <taxon>Holophagae</taxon>
        <taxon>Acanthopleuribacterales</taxon>
        <taxon>Acanthopleuribacteraceae</taxon>
        <taxon>Acanthopleuribacter</taxon>
    </lineage>
</organism>
<name>A0A8J7QE03_9BACT</name>
<accession>A0A8J7QE03</accession>
<evidence type="ECO:0000313" key="2">
    <source>
        <dbReference type="EMBL" id="MBO1318670.1"/>
    </source>
</evidence>
<evidence type="ECO:0000313" key="3">
    <source>
        <dbReference type="Proteomes" id="UP000664417"/>
    </source>
</evidence>
<dbReference type="EMBL" id="JAFREP010000002">
    <property type="protein sequence ID" value="MBO1317363.1"/>
    <property type="molecule type" value="Genomic_DNA"/>
</dbReference>